<dbReference type="Pfam" id="PF13649">
    <property type="entry name" value="Methyltransf_25"/>
    <property type="match status" value="1"/>
</dbReference>
<name>A0A6M4H8S4_9PROT</name>
<organism evidence="2 3">
    <name type="scientific">Usitatibacter palustris</name>
    <dbReference type="NCBI Taxonomy" id="2732487"/>
    <lineage>
        <taxon>Bacteria</taxon>
        <taxon>Pseudomonadati</taxon>
        <taxon>Pseudomonadota</taxon>
        <taxon>Betaproteobacteria</taxon>
        <taxon>Nitrosomonadales</taxon>
        <taxon>Usitatibacteraceae</taxon>
        <taxon>Usitatibacter</taxon>
    </lineage>
</organism>
<protein>
    <submittedName>
        <fullName evidence="2">27-O-demethylrifamycin SV methyltransferase</fullName>
        <ecNumber evidence="2">2.1.1.315</ecNumber>
    </submittedName>
</protein>
<dbReference type="Gene3D" id="3.40.50.150">
    <property type="entry name" value="Vaccinia Virus protein VP39"/>
    <property type="match status" value="1"/>
</dbReference>
<dbReference type="EC" id="2.1.1.315" evidence="2"/>
<accession>A0A6M4H8S4</accession>
<dbReference type="GO" id="GO:0032259">
    <property type="term" value="P:methylation"/>
    <property type="evidence" value="ECO:0007669"/>
    <property type="project" value="UniProtKB-KW"/>
</dbReference>
<keyword evidence="2" id="KW-0808">Transferase</keyword>
<proteinExistence type="predicted"/>
<dbReference type="Proteomes" id="UP000503096">
    <property type="component" value="Chromosome"/>
</dbReference>
<sequence>MNTRSLPFAHADPRARAGIEPDANAIRSYFAETVDDYFVWSRGHNMHFGYYEWGMNPFDREAMVEKMNTVAIDALSLDDATEPRVADLGCGSGATARALVRRHPHAGVIGITLVHEQIDLGCRLNREAGLHRRIGYLLGDFADTGLASRSHDAAVAIESLCYGAGDDKVTALREAWRVLKPGGKLVVIDGFLRRNEEPSGLFGAIYRPWCRGWSIPGLARIDAFTTALERVGFEEVKARDIFWRVAISAAHIPWVATKHTITEWRRHGGNLSSWRWGHIAASWLSVALGLARHAFGYYVVTARKPLEAS</sequence>
<feature type="domain" description="Methyltransferase" evidence="1">
    <location>
        <begin position="85"/>
        <end position="183"/>
    </location>
</feature>
<evidence type="ECO:0000259" key="1">
    <source>
        <dbReference type="Pfam" id="PF13649"/>
    </source>
</evidence>
<dbReference type="SUPFAM" id="SSF53335">
    <property type="entry name" value="S-adenosyl-L-methionine-dependent methyltransferases"/>
    <property type="match status" value="1"/>
</dbReference>
<dbReference type="AlphaFoldDB" id="A0A6M4H8S4"/>
<dbReference type="RefSeq" id="WP_171163790.1">
    <property type="nucleotide sequence ID" value="NZ_CP053073.1"/>
</dbReference>
<dbReference type="PANTHER" id="PTHR44742:SF2">
    <property type="entry name" value="24-METHYLENESTEROL C-METHYLTRANSFERASE 2"/>
    <property type="match status" value="1"/>
</dbReference>
<dbReference type="InterPro" id="IPR041698">
    <property type="entry name" value="Methyltransf_25"/>
</dbReference>
<keyword evidence="2" id="KW-0489">Methyltransferase</keyword>
<dbReference type="EMBL" id="CP053073">
    <property type="protein sequence ID" value="QJR16016.1"/>
    <property type="molecule type" value="Genomic_DNA"/>
</dbReference>
<keyword evidence="3" id="KW-1185">Reference proteome</keyword>
<reference evidence="2 3" key="1">
    <citation type="submission" date="2020-04" db="EMBL/GenBank/DDBJ databases">
        <title>Usitatibacter rugosus gen. nov., sp. nov. and Usitatibacter palustris sp. nov., novel members of Usitatibacteraceae fam. nov. within the order Nitrosomonadales isolated from soil.</title>
        <authorList>
            <person name="Huber K.J."/>
            <person name="Neumann-Schaal M."/>
            <person name="Geppert A."/>
            <person name="Luckner M."/>
            <person name="Wanner G."/>
            <person name="Overmann J."/>
        </authorList>
    </citation>
    <scope>NUCLEOTIDE SEQUENCE [LARGE SCALE GENOMIC DNA]</scope>
    <source>
        <strain evidence="2 3">Swamp67</strain>
    </source>
</reference>
<dbReference type="PANTHER" id="PTHR44742">
    <property type="match status" value="1"/>
</dbReference>
<dbReference type="CDD" id="cd02440">
    <property type="entry name" value="AdoMet_MTases"/>
    <property type="match status" value="1"/>
</dbReference>
<evidence type="ECO:0000313" key="2">
    <source>
        <dbReference type="EMBL" id="QJR16016.1"/>
    </source>
</evidence>
<evidence type="ECO:0000313" key="3">
    <source>
        <dbReference type="Proteomes" id="UP000503096"/>
    </source>
</evidence>
<dbReference type="GO" id="GO:0008757">
    <property type="term" value="F:S-adenosylmethionine-dependent methyltransferase activity"/>
    <property type="evidence" value="ECO:0007669"/>
    <property type="project" value="InterPro"/>
</dbReference>
<gene>
    <name evidence="2" type="ORF">DSM104440_02844</name>
</gene>
<dbReference type="KEGG" id="upl:DSM104440_02844"/>
<dbReference type="InParanoid" id="A0A6M4H8S4"/>
<dbReference type="InterPro" id="IPR029063">
    <property type="entry name" value="SAM-dependent_MTases_sf"/>
</dbReference>